<dbReference type="AlphaFoldDB" id="A0ABD2BKQ1"/>
<protein>
    <submittedName>
        <fullName evidence="2">Uncharacterized protein</fullName>
    </submittedName>
</protein>
<feature type="compositionally biased region" description="Basic and acidic residues" evidence="1">
    <location>
        <begin position="1"/>
        <end position="11"/>
    </location>
</feature>
<keyword evidence="3" id="KW-1185">Reference proteome</keyword>
<evidence type="ECO:0000313" key="2">
    <source>
        <dbReference type="EMBL" id="KAL2733351.1"/>
    </source>
</evidence>
<proteinExistence type="predicted"/>
<reference evidence="2 3" key="1">
    <citation type="journal article" date="2024" name="Ann. Entomol. Soc. Am.">
        <title>Genomic analyses of the southern and eastern yellowjacket wasps (Hymenoptera: Vespidae) reveal evolutionary signatures of social life.</title>
        <authorList>
            <person name="Catto M.A."/>
            <person name="Caine P.B."/>
            <person name="Orr S.E."/>
            <person name="Hunt B.G."/>
            <person name="Goodisman M.A.D."/>
        </authorList>
    </citation>
    <scope>NUCLEOTIDE SEQUENCE [LARGE SCALE GENOMIC DNA]</scope>
    <source>
        <strain evidence="2">232</strain>
        <tissue evidence="2">Head and thorax</tissue>
    </source>
</reference>
<evidence type="ECO:0000313" key="3">
    <source>
        <dbReference type="Proteomes" id="UP001607303"/>
    </source>
</evidence>
<feature type="region of interest" description="Disordered" evidence="1">
    <location>
        <begin position="1"/>
        <end position="70"/>
    </location>
</feature>
<organism evidence="2 3">
    <name type="scientific">Vespula maculifrons</name>
    <name type="common">Eastern yellow jacket</name>
    <name type="synonym">Wasp</name>
    <dbReference type="NCBI Taxonomy" id="7453"/>
    <lineage>
        <taxon>Eukaryota</taxon>
        <taxon>Metazoa</taxon>
        <taxon>Ecdysozoa</taxon>
        <taxon>Arthropoda</taxon>
        <taxon>Hexapoda</taxon>
        <taxon>Insecta</taxon>
        <taxon>Pterygota</taxon>
        <taxon>Neoptera</taxon>
        <taxon>Endopterygota</taxon>
        <taxon>Hymenoptera</taxon>
        <taxon>Apocrita</taxon>
        <taxon>Aculeata</taxon>
        <taxon>Vespoidea</taxon>
        <taxon>Vespidae</taxon>
        <taxon>Vespinae</taxon>
        <taxon>Vespula</taxon>
    </lineage>
</organism>
<accession>A0ABD2BKQ1</accession>
<gene>
    <name evidence="2" type="ORF">V1477_014319</name>
</gene>
<feature type="compositionally biased region" description="Gly residues" evidence="1">
    <location>
        <begin position="44"/>
        <end position="55"/>
    </location>
</feature>
<sequence>MDGPSDKDLHLHRNLMMSYNYDDKGKGGGNEEREEGEGEEGGEEGGGGRGGGGGGERLRKKNGGTRSSMILCSHSPRRIHLQFNFSSFTDRTITDDRDNTRESLAIVESSSRSSSCKPPDRFSSLRTCCASPRFDRGFHLECIIYRSDPDTRSTEQHLSAVPYTPLKKDYWILSLELDYSVCSRDVSVVVMSFEEVEWDKRRKRERGRNIASLSSSCGVLRAKPGEHSFAEEAKVANYREASREGGLMRSTMTGHIQSPFCSTLDVDTMPGDDSTSASKSTDRFLEENIFLDIFMRLEIKKEENPVMRLYKQVSALHIGKLFFKV</sequence>
<dbReference type="EMBL" id="JAYRBN010000074">
    <property type="protein sequence ID" value="KAL2733351.1"/>
    <property type="molecule type" value="Genomic_DNA"/>
</dbReference>
<feature type="compositionally biased region" description="Basic and acidic residues" evidence="1">
    <location>
        <begin position="21"/>
        <end position="31"/>
    </location>
</feature>
<evidence type="ECO:0000256" key="1">
    <source>
        <dbReference type="SAM" id="MobiDB-lite"/>
    </source>
</evidence>
<comment type="caution">
    <text evidence="2">The sequence shown here is derived from an EMBL/GenBank/DDBJ whole genome shotgun (WGS) entry which is preliminary data.</text>
</comment>
<name>A0ABD2BKQ1_VESMC</name>
<feature type="compositionally biased region" description="Acidic residues" evidence="1">
    <location>
        <begin position="32"/>
        <end position="43"/>
    </location>
</feature>
<dbReference type="Proteomes" id="UP001607303">
    <property type="component" value="Unassembled WGS sequence"/>
</dbReference>